<dbReference type="EMBL" id="JARJFB010000027">
    <property type="protein sequence ID" value="MEA0970562.1"/>
    <property type="molecule type" value="Genomic_DNA"/>
</dbReference>
<proteinExistence type="predicted"/>
<evidence type="ECO:0000313" key="2">
    <source>
        <dbReference type="EMBL" id="MEA0970562.1"/>
    </source>
</evidence>
<dbReference type="Proteomes" id="UP001291687">
    <property type="component" value="Unassembled WGS sequence"/>
</dbReference>
<organism evidence="2 3">
    <name type="scientific">Candidatus Megaera venefica</name>
    <dbReference type="NCBI Taxonomy" id="2055910"/>
    <lineage>
        <taxon>Bacteria</taxon>
        <taxon>Pseudomonadati</taxon>
        <taxon>Pseudomonadota</taxon>
        <taxon>Alphaproteobacteria</taxon>
        <taxon>Rickettsiales</taxon>
        <taxon>Rickettsiaceae</taxon>
        <taxon>Candidatus Megaera</taxon>
    </lineage>
</organism>
<feature type="transmembrane region" description="Helical" evidence="1">
    <location>
        <begin position="12"/>
        <end position="32"/>
    </location>
</feature>
<sequence length="148" mass="17156">MKDKLSIFNKSQLYDRASVTGLWLFVLLLIVLPQESKVISLLGLLICYFLVHAGCAIHNLLPFLSRRLKSIEKVYEGNFDQLVKEMYEAGLELQSKIGERYIFGTKYLILDDEKYLVEDLGNSCTVRGTRRCMYFLEKHLSLREKQGI</sequence>
<feature type="transmembrane region" description="Helical" evidence="1">
    <location>
        <begin position="38"/>
        <end position="61"/>
    </location>
</feature>
<accession>A0ABU5NBK0</accession>
<gene>
    <name evidence="2" type="ORF">Megvenef_00528</name>
</gene>
<protein>
    <submittedName>
        <fullName evidence="2">Uncharacterized protein</fullName>
    </submittedName>
</protein>
<comment type="caution">
    <text evidence="2">The sequence shown here is derived from an EMBL/GenBank/DDBJ whole genome shotgun (WGS) entry which is preliminary data.</text>
</comment>
<keyword evidence="3" id="KW-1185">Reference proteome</keyword>
<evidence type="ECO:0000256" key="1">
    <source>
        <dbReference type="SAM" id="Phobius"/>
    </source>
</evidence>
<name>A0ABU5NBK0_9RICK</name>
<reference evidence="2 3" key="1">
    <citation type="submission" date="2023-03" db="EMBL/GenBank/DDBJ databases">
        <title>Host association and intracellularity evolved multiple times independently in the Rickettsiales.</title>
        <authorList>
            <person name="Castelli M."/>
            <person name="Nardi T."/>
            <person name="Gammuto L."/>
            <person name="Bellinzona G."/>
            <person name="Sabaneyeva E."/>
            <person name="Potekhin A."/>
            <person name="Serra V."/>
            <person name="Petroni G."/>
            <person name="Sassera D."/>
        </authorList>
    </citation>
    <scope>NUCLEOTIDE SEQUENCE [LARGE SCALE GENOMIC DNA]</scope>
    <source>
        <strain evidence="2 3">Sr 2-6</strain>
    </source>
</reference>
<keyword evidence="1" id="KW-0472">Membrane</keyword>
<evidence type="ECO:0000313" key="3">
    <source>
        <dbReference type="Proteomes" id="UP001291687"/>
    </source>
</evidence>
<keyword evidence="1" id="KW-0812">Transmembrane</keyword>
<keyword evidence="1" id="KW-1133">Transmembrane helix</keyword>
<dbReference type="RefSeq" id="WP_322776467.1">
    <property type="nucleotide sequence ID" value="NZ_JARJFB010000027.1"/>
</dbReference>